<dbReference type="AlphaFoldDB" id="A0A6S7HGH6"/>
<protein>
    <submittedName>
        <fullName evidence="1">Uncharacterized protein</fullName>
    </submittedName>
</protein>
<comment type="caution">
    <text evidence="1">The sequence shown here is derived from an EMBL/GenBank/DDBJ whole genome shotgun (WGS) entry which is preliminary data.</text>
</comment>
<reference evidence="1" key="1">
    <citation type="submission" date="2020-04" db="EMBL/GenBank/DDBJ databases">
        <authorList>
            <person name="Alioto T."/>
            <person name="Alioto T."/>
            <person name="Gomez Garrido J."/>
        </authorList>
    </citation>
    <scope>NUCLEOTIDE SEQUENCE</scope>
    <source>
        <strain evidence="1">A484AB</strain>
    </source>
</reference>
<organism evidence="1 2">
    <name type="scientific">Paramuricea clavata</name>
    <name type="common">Red gorgonian</name>
    <name type="synonym">Violescent sea-whip</name>
    <dbReference type="NCBI Taxonomy" id="317549"/>
    <lineage>
        <taxon>Eukaryota</taxon>
        <taxon>Metazoa</taxon>
        <taxon>Cnidaria</taxon>
        <taxon>Anthozoa</taxon>
        <taxon>Octocorallia</taxon>
        <taxon>Malacalcyonacea</taxon>
        <taxon>Plexauridae</taxon>
        <taxon>Paramuricea</taxon>
    </lineage>
</organism>
<dbReference type="EMBL" id="CACRXK020004673">
    <property type="protein sequence ID" value="CAB4003596.1"/>
    <property type="molecule type" value="Genomic_DNA"/>
</dbReference>
<sequence>LISRFQHLQDQIAFEAEMFGSIANYEDIDPREDFAPHQHVRVPFRSRFYQKFGEDRQYKALNDNEKGPSFDKGRAGGNPKITLPEEYNHHFFKSGGDAKQVKEGPSTRCETGSVWVKGPAHLPYPFQEYLFASDFPHQPSLALGDSEFTFHPGNTEPPWRPSTVPRLSHRCFESYTTRRKTIS</sequence>
<accession>A0A6S7HGH6</accession>
<gene>
    <name evidence="1" type="ORF">PACLA_8A035525</name>
</gene>
<proteinExistence type="predicted"/>
<feature type="non-terminal residue" evidence="1">
    <location>
        <position position="183"/>
    </location>
</feature>
<evidence type="ECO:0000313" key="2">
    <source>
        <dbReference type="Proteomes" id="UP001152795"/>
    </source>
</evidence>
<keyword evidence="2" id="KW-1185">Reference proteome</keyword>
<name>A0A6S7HGH6_PARCT</name>
<dbReference type="Proteomes" id="UP001152795">
    <property type="component" value="Unassembled WGS sequence"/>
</dbReference>
<evidence type="ECO:0000313" key="1">
    <source>
        <dbReference type="EMBL" id="CAB4003596.1"/>
    </source>
</evidence>
<feature type="non-terminal residue" evidence="1">
    <location>
        <position position="1"/>
    </location>
</feature>